<dbReference type="AlphaFoldDB" id="A0A6A5UBN5"/>
<reference evidence="1" key="1">
    <citation type="journal article" date="2020" name="Stud. Mycol.">
        <title>101 Dothideomycetes genomes: a test case for predicting lifestyles and emergence of pathogens.</title>
        <authorList>
            <person name="Haridas S."/>
            <person name="Albert R."/>
            <person name="Binder M."/>
            <person name="Bloem J."/>
            <person name="Labutti K."/>
            <person name="Salamov A."/>
            <person name="Andreopoulos B."/>
            <person name="Baker S."/>
            <person name="Barry K."/>
            <person name="Bills G."/>
            <person name="Bluhm B."/>
            <person name="Cannon C."/>
            <person name="Castanera R."/>
            <person name="Culley D."/>
            <person name="Daum C."/>
            <person name="Ezra D."/>
            <person name="Gonzalez J."/>
            <person name="Henrissat B."/>
            <person name="Kuo A."/>
            <person name="Liang C."/>
            <person name="Lipzen A."/>
            <person name="Lutzoni F."/>
            <person name="Magnuson J."/>
            <person name="Mondo S."/>
            <person name="Nolan M."/>
            <person name="Ohm R."/>
            <person name="Pangilinan J."/>
            <person name="Park H.-J."/>
            <person name="Ramirez L."/>
            <person name="Alfaro M."/>
            <person name="Sun H."/>
            <person name="Tritt A."/>
            <person name="Yoshinaga Y."/>
            <person name="Zwiers L.-H."/>
            <person name="Turgeon B."/>
            <person name="Goodwin S."/>
            <person name="Spatafora J."/>
            <person name="Crous P."/>
            <person name="Grigoriev I."/>
        </authorList>
    </citation>
    <scope>NUCLEOTIDE SEQUENCE</scope>
    <source>
        <strain evidence="1">CBS 675.92</strain>
    </source>
</reference>
<evidence type="ECO:0000313" key="2">
    <source>
        <dbReference type="Proteomes" id="UP000800035"/>
    </source>
</evidence>
<gene>
    <name evidence="1" type="ORF">CC80DRAFT_31396</name>
</gene>
<organism evidence="1 2">
    <name type="scientific">Byssothecium circinans</name>
    <dbReference type="NCBI Taxonomy" id="147558"/>
    <lineage>
        <taxon>Eukaryota</taxon>
        <taxon>Fungi</taxon>
        <taxon>Dikarya</taxon>
        <taxon>Ascomycota</taxon>
        <taxon>Pezizomycotina</taxon>
        <taxon>Dothideomycetes</taxon>
        <taxon>Pleosporomycetidae</taxon>
        <taxon>Pleosporales</taxon>
        <taxon>Massarineae</taxon>
        <taxon>Massarinaceae</taxon>
        <taxon>Byssothecium</taxon>
    </lineage>
</organism>
<accession>A0A6A5UBN5</accession>
<keyword evidence="2" id="KW-1185">Reference proteome</keyword>
<proteinExistence type="predicted"/>
<sequence length="127" mass="14707">MDTVYCPYGLLFTESNGVPASRTRNPKKTGRYTDRWIDGWTGVTGRGQEKSTFTILTAHSKHVRLIDKNLEGRHTTPHHTTPYHTIPHHTTPYHTIPHHTTPYHTIPHHTTLYHTIPHYTTLYHTIP</sequence>
<dbReference type="EMBL" id="ML976987">
    <property type="protein sequence ID" value="KAF1958497.1"/>
    <property type="molecule type" value="Genomic_DNA"/>
</dbReference>
<dbReference type="Proteomes" id="UP000800035">
    <property type="component" value="Unassembled WGS sequence"/>
</dbReference>
<protein>
    <submittedName>
        <fullName evidence="1">Uncharacterized protein</fullName>
    </submittedName>
</protein>
<name>A0A6A5UBN5_9PLEO</name>
<evidence type="ECO:0000313" key="1">
    <source>
        <dbReference type="EMBL" id="KAF1958497.1"/>
    </source>
</evidence>